<sequence length="102" mass="11045">MPDMPSYSLASRRTSSTALDMTALPTAIVTRNRMSPALSSTTDSTAAPPWYPISHGTASYRNTAQHSATQRNTAQRSVMGFASERGIEHGAQTMHDMGRCEL</sequence>
<accession>A0A9W6XWE8</accession>
<evidence type="ECO:0000313" key="1">
    <source>
        <dbReference type="EMBL" id="GMF46930.1"/>
    </source>
</evidence>
<organism evidence="1 2">
    <name type="scientific">Phytophthora lilii</name>
    <dbReference type="NCBI Taxonomy" id="2077276"/>
    <lineage>
        <taxon>Eukaryota</taxon>
        <taxon>Sar</taxon>
        <taxon>Stramenopiles</taxon>
        <taxon>Oomycota</taxon>
        <taxon>Peronosporomycetes</taxon>
        <taxon>Peronosporales</taxon>
        <taxon>Peronosporaceae</taxon>
        <taxon>Phytophthora</taxon>
    </lineage>
</organism>
<comment type="caution">
    <text evidence="1">The sequence shown here is derived from an EMBL/GenBank/DDBJ whole genome shotgun (WGS) entry which is preliminary data.</text>
</comment>
<name>A0A9W6XWE8_9STRA</name>
<keyword evidence="2" id="KW-1185">Reference proteome</keyword>
<reference evidence="1" key="1">
    <citation type="submission" date="2023-04" db="EMBL/GenBank/DDBJ databases">
        <title>Phytophthora lilii NBRC 32176.</title>
        <authorList>
            <person name="Ichikawa N."/>
            <person name="Sato H."/>
            <person name="Tonouchi N."/>
        </authorList>
    </citation>
    <scope>NUCLEOTIDE SEQUENCE</scope>
    <source>
        <strain evidence="1">NBRC 32176</strain>
    </source>
</reference>
<dbReference type="Proteomes" id="UP001165083">
    <property type="component" value="Unassembled WGS sequence"/>
</dbReference>
<dbReference type="AlphaFoldDB" id="A0A9W6XWE8"/>
<evidence type="ECO:0000313" key="2">
    <source>
        <dbReference type="Proteomes" id="UP001165083"/>
    </source>
</evidence>
<dbReference type="EMBL" id="BSXW01003725">
    <property type="protein sequence ID" value="GMF46930.1"/>
    <property type="molecule type" value="Genomic_DNA"/>
</dbReference>
<proteinExistence type="predicted"/>
<gene>
    <name evidence="1" type="ORF">Plil01_001705800</name>
</gene>
<protein>
    <submittedName>
        <fullName evidence="1">Unnamed protein product</fullName>
    </submittedName>
</protein>